<accession>A0A1W1CZQ1</accession>
<sequence length="354" mass="41052">MDNILPAYNDPLFSILIIVILILIVAVSSFVMGNIKEERKEKSLKHFLNRFNKEESPLEIEEMPFETTLIKPLKLLAFAFKNQGEYQKAINLNLYLIENIPDFQDKKEILEQLGETYLKAGFLKRAETIFLQILHKHTRNKEALYYLSVVYEMLHEYDKALEIITPLKLLGEKTQYLEAHFKLNKLLNNKKLSHKQKVEQLVELLENDFYDYRRIIKALFQLDLASAWQNLNPSKVHTILDILWFLPLSNLNFDIILSDKILSAIFFAKGSLSLDKSSKKNVIEKSNIFVIDTIVSAKIGGNHKVDINFSYGCSKCKQHFPISFTRCPQCYAIDAIQIKETLAKKRSQKGYSLL</sequence>
<dbReference type="Gene3D" id="1.25.40.10">
    <property type="entry name" value="Tetratricopeptide repeat domain"/>
    <property type="match status" value="1"/>
</dbReference>
<keyword evidence="1" id="KW-1133">Transmembrane helix</keyword>
<reference evidence="2" key="1">
    <citation type="submission" date="2016-10" db="EMBL/GenBank/DDBJ databases">
        <authorList>
            <person name="de Groot N.N."/>
        </authorList>
    </citation>
    <scope>NUCLEOTIDE SEQUENCE</scope>
</reference>
<dbReference type="AlphaFoldDB" id="A0A1W1CZQ1"/>
<gene>
    <name evidence="2" type="ORF">MNB_SV-13-834</name>
</gene>
<keyword evidence="1" id="KW-0472">Membrane</keyword>
<feature type="transmembrane region" description="Helical" evidence="1">
    <location>
        <begin position="12"/>
        <end position="35"/>
    </location>
</feature>
<dbReference type="InterPro" id="IPR011990">
    <property type="entry name" value="TPR-like_helical_dom_sf"/>
</dbReference>
<organism evidence="2">
    <name type="scientific">hydrothermal vent metagenome</name>
    <dbReference type="NCBI Taxonomy" id="652676"/>
    <lineage>
        <taxon>unclassified sequences</taxon>
        <taxon>metagenomes</taxon>
        <taxon>ecological metagenomes</taxon>
    </lineage>
</organism>
<evidence type="ECO:0000256" key="1">
    <source>
        <dbReference type="SAM" id="Phobius"/>
    </source>
</evidence>
<evidence type="ECO:0000313" key="2">
    <source>
        <dbReference type="EMBL" id="SFV71294.1"/>
    </source>
</evidence>
<keyword evidence="1" id="KW-0812">Transmembrane</keyword>
<protein>
    <submittedName>
        <fullName evidence="2">Putative periplasmic protein</fullName>
    </submittedName>
</protein>
<name>A0A1W1CZQ1_9ZZZZ</name>
<proteinExistence type="predicted"/>
<dbReference type="EMBL" id="FPHM01000226">
    <property type="protein sequence ID" value="SFV71294.1"/>
    <property type="molecule type" value="Genomic_DNA"/>
</dbReference>
<dbReference type="SUPFAM" id="SSF48452">
    <property type="entry name" value="TPR-like"/>
    <property type="match status" value="1"/>
</dbReference>